<protein>
    <recommendedName>
        <fullName evidence="3">AlpA family phage regulatory protein</fullName>
    </recommendedName>
</protein>
<gene>
    <name evidence="1" type="ORF">BLA6863_04197</name>
</gene>
<evidence type="ECO:0008006" key="3">
    <source>
        <dbReference type="Google" id="ProtNLM"/>
    </source>
</evidence>
<reference evidence="1 2" key="1">
    <citation type="submission" date="2019-09" db="EMBL/GenBank/DDBJ databases">
        <authorList>
            <person name="Depoorter E."/>
        </authorList>
    </citation>
    <scope>NUCLEOTIDE SEQUENCE [LARGE SCALE GENOMIC DNA]</scope>
    <source>
        <strain evidence="1">LMG 6863</strain>
    </source>
</reference>
<dbReference type="Proteomes" id="UP000494170">
    <property type="component" value="Unassembled WGS sequence"/>
</dbReference>
<dbReference type="Pfam" id="PF05930">
    <property type="entry name" value="Phage_AlpA"/>
    <property type="match status" value="1"/>
</dbReference>
<name>A0A6P2PVE3_BURL3</name>
<evidence type="ECO:0000313" key="1">
    <source>
        <dbReference type="EMBL" id="VWB88163.1"/>
    </source>
</evidence>
<evidence type="ECO:0000313" key="2">
    <source>
        <dbReference type="Proteomes" id="UP000494170"/>
    </source>
</evidence>
<accession>A0A6P2PVE3</accession>
<dbReference type="AlphaFoldDB" id="A0A6P2PVE3"/>
<dbReference type="EMBL" id="CABVPY010000027">
    <property type="protein sequence ID" value="VWB88163.1"/>
    <property type="molecule type" value="Genomic_DNA"/>
</dbReference>
<organism evidence="1 2">
    <name type="scientific">Burkholderia lata (strain ATCC 17760 / DSM 23089 / LMG 22485 / NCIMB 9086 / R18194 / 383)</name>
    <dbReference type="NCBI Taxonomy" id="482957"/>
    <lineage>
        <taxon>Bacteria</taxon>
        <taxon>Pseudomonadati</taxon>
        <taxon>Pseudomonadota</taxon>
        <taxon>Betaproteobacteria</taxon>
        <taxon>Burkholderiales</taxon>
        <taxon>Burkholderiaceae</taxon>
        <taxon>Burkholderia</taxon>
        <taxon>Burkholderia cepacia complex</taxon>
    </lineage>
</organism>
<dbReference type="InterPro" id="IPR010260">
    <property type="entry name" value="AlpA"/>
</dbReference>
<sequence>MSVNTRGLRPNQAAEKLGIGVSTLWLRAKHDADFPKPVKLSSRTTIFIEAELDAYLQKRIAESRGMVAA</sequence>
<proteinExistence type="predicted"/>
<dbReference type="RefSeq" id="WP_085509414.1">
    <property type="nucleotide sequence ID" value="NZ_CABVPY010000027.1"/>
</dbReference>